<evidence type="ECO:0008006" key="3">
    <source>
        <dbReference type="Google" id="ProtNLM"/>
    </source>
</evidence>
<dbReference type="Gene3D" id="2.60.120.260">
    <property type="entry name" value="Galactose-binding domain-like"/>
    <property type="match status" value="1"/>
</dbReference>
<dbReference type="InterPro" id="IPR008979">
    <property type="entry name" value="Galactose-bd-like_sf"/>
</dbReference>
<evidence type="ECO:0000313" key="1">
    <source>
        <dbReference type="EMBL" id="KAG7174733.1"/>
    </source>
</evidence>
<accession>A0A8J5N845</accession>
<proteinExistence type="predicted"/>
<keyword evidence="2" id="KW-1185">Reference proteome</keyword>
<dbReference type="EMBL" id="JAHLQT010007143">
    <property type="protein sequence ID" value="KAG7174733.1"/>
    <property type="molecule type" value="Genomic_DNA"/>
</dbReference>
<comment type="caution">
    <text evidence="1">The sequence shown here is derived from an EMBL/GenBank/DDBJ whole genome shotgun (WGS) entry which is preliminary data.</text>
</comment>
<gene>
    <name evidence="1" type="ORF">Hamer_G021821</name>
</gene>
<organism evidence="1 2">
    <name type="scientific">Homarus americanus</name>
    <name type="common">American lobster</name>
    <dbReference type="NCBI Taxonomy" id="6706"/>
    <lineage>
        <taxon>Eukaryota</taxon>
        <taxon>Metazoa</taxon>
        <taxon>Ecdysozoa</taxon>
        <taxon>Arthropoda</taxon>
        <taxon>Crustacea</taxon>
        <taxon>Multicrustacea</taxon>
        <taxon>Malacostraca</taxon>
        <taxon>Eumalacostraca</taxon>
        <taxon>Eucarida</taxon>
        <taxon>Decapoda</taxon>
        <taxon>Pleocyemata</taxon>
        <taxon>Astacidea</taxon>
        <taxon>Nephropoidea</taxon>
        <taxon>Nephropidae</taxon>
        <taxon>Homarus</taxon>
    </lineage>
</organism>
<reference evidence="1" key="1">
    <citation type="journal article" date="2021" name="Sci. Adv.">
        <title>The American lobster genome reveals insights on longevity, neural, and immune adaptations.</title>
        <authorList>
            <person name="Polinski J.M."/>
            <person name="Zimin A.V."/>
            <person name="Clark K.F."/>
            <person name="Kohn A.B."/>
            <person name="Sadowski N."/>
            <person name="Timp W."/>
            <person name="Ptitsyn A."/>
            <person name="Khanna P."/>
            <person name="Romanova D.Y."/>
            <person name="Williams P."/>
            <person name="Greenwood S.J."/>
            <person name="Moroz L.L."/>
            <person name="Walt D.R."/>
            <person name="Bodnar A.G."/>
        </authorList>
    </citation>
    <scope>NUCLEOTIDE SEQUENCE</scope>
    <source>
        <strain evidence="1">GMGI-L3</strain>
    </source>
</reference>
<dbReference type="Proteomes" id="UP000747542">
    <property type="component" value="Unassembled WGS sequence"/>
</dbReference>
<evidence type="ECO:0000313" key="2">
    <source>
        <dbReference type="Proteomes" id="UP000747542"/>
    </source>
</evidence>
<dbReference type="SUPFAM" id="SSF49785">
    <property type="entry name" value="Galactose-binding domain-like"/>
    <property type="match status" value="1"/>
</dbReference>
<sequence>MSVLVWCVWATTLAVLLFLPVLSVVSNELCLWRQVQVAHTKVSSSRMFESDAAPPGSSEDLYCCNICTRLGWCNLWCPDPFTMICTFSNTIVMPTYVETNKTDAITCYTRRPKDYAATANITAGKQHIRAPSKVKESLVDGIYGFNSEEGFKTTTKDKDKWFVLDMGKEVTFTHVLLIAQRTSTANRTADIEVRVGTSAVMPPEGFTAYSLFGWFPGPAYPNQEIVLTSPQPVSARFISVQKMSGKSPLHLNHVEVY</sequence>
<dbReference type="AlphaFoldDB" id="A0A8J5N845"/>
<name>A0A8J5N845_HOMAM</name>
<protein>
    <recommendedName>
        <fullName evidence="3">F5/8 type C domain-containing protein</fullName>
    </recommendedName>
</protein>